<keyword evidence="3" id="KW-1015">Disulfide bond</keyword>
<evidence type="ECO:0000313" key="6">
    <source>
        <dbReference type="Proteomes" id="UP001152795"/>
    </source>
</evidence>
<dbReference type="SMART" id="SM00408">
    <property type="entry name" value="IGc2"/>
    <property type="match status" value="5"/>
</dbReference>
<comment type="caution">
    <text evidence="5">The sequence shown here is derived from an EMBL/GenBank/DDBJ whole genome shotgun (WGS) entry which is preliminary data.</text>
</comment>
<keyword evidence="1" id="KW-0732">Signal</keyword>
<name>A0A7D9DGW4_PARCT</name>
<keyword evidence="2" id="KW-0677">Repeat</keyword>
<dbReference type="InterPro" id="IPR003599">
    <property type="entry name" value="Ig_sub"/>
</dbReference>
<dbReference type="PANTHER" id="PTHR12231:SF253">
    <property type="entry name" value="DPR-INTERACTING PROTEIN ETA, ISOFORM B-RELATED"/>
    <property type="match status" value="1"/>
</dbReference>
<dbReference type="Gene3D" id="2.60.40.10">
    <property type="entry name" value="Immunoglobulins"/>
    <property type="match status" value="5"/>
</dbReference>
<gene>
    <name evidence="5" type="ORF">PACLA_8A008802</name>
</gene>
<reference evidence="5" key="1">
    <citation type="submission" date="2020-04" db="EMBL/GenBank/DDBJ databases">
        <authorList>
            <person name="Alioto T."/>
            <person name="Alioto T."/>
            <person name="Gomez Garrido J."/>
        </authorList>
    </citation>
    <scope>NUCLEOTIDE SEQUENCE</scope>
    <source>
        <strain evidence="5">A484AB</strain>
    </source>
</reference>
<dbReference type="PROSITE" id="PS50835">
    <property type="entry name" value="IG_LIKE"/>
    <property type="match status" value="5"/>
</dbReference>
<accession>A0A7D9DGW4</accession>
<sequence length="496" mass="54623">MLTSQRKLLMHIIVIAFAVFHASRSEKPVIVKRPISQNVYLNKSATFVCRVQSTLPFAIEWTKDGGQLLKSVRGSLLIFNDSLTFLHARRSDDGIYKCTANNSVGSSSSEATLTVLDPPVEPTITEISSNQTIVEGVRVTFTCKATGNPLPHITWKRFLESGDAAQLERPSPQSIRISSASPRDAGQYVCIAENDSGKDTETVYLNVLGYPIFIVSPRSNITIPENKTVSLNCKVIGSPVPDVNWYYGNKLADEISNIVVLDNNTIQISNVKFDNSGSYTCMANNSVGLQRSRNTLLQVLRKPKLDCCPNKLTAWRNETAIEGQSTSLNCSAAGYPKLEYQWMFENKTVSSFSVFTISSVSRRNHGVYSCMVHNNLGEVMLMVYLNVLVPPEVSVQPQQATVVKGEHVEFSCTATGVPLPVVTWYSSRGLVLRNNTLVIANVSKNDQGEYLCEAKNNAGQKTVGTRVTVAGMLYIEFTFVPLPQGAPMSLLFTLNR</sequence>
<dbReference type="PANTHER" id="PTHR12231">
    <property type="entry name" value="CTX-RELATED TYPE I TRANSMEMBRANE PROTEIN"/>
    <property type="match status" value="1"/>
</dbReference>
<dbReference type="EMBL" id="CACRXK020000874">
    <property type="protein sequence ID" value="CAB3985456.1"/>
    <property type="molecule type" value="Genomic_DNA"/>
</dbReference>
<dbReference type="Proteomes" id="UP001152795">
    <property type="component" value="Unassembled WGS sequence"/>
</dbReference>
<evidence type="ECO:0000313" key="5">
    <source>
        <dbReference type="EMBL" id="CAB3985456.1"/>
    </source>
</evidence>
<evidence type="ECO:0000256" key="3">
    <source>
        <dbReference type="ARBA" id="ARBA00023157"/>
    </source>
</evidence>
<evidence type="ECO:0000256" key="4">
    <source>
        <dbReference type="ARBA" id="ARBA00023319"/>
    </source>
</evidence>
<dbReference type="OrthoDB" id="6512291at2759"/>
<dbReference type="InterPro" id="IPR036179">
    <property type="entry name" value="Ig-like_dom_sf"/>
</dbReference>
<evidence type="ECO:0000256" key="2">
    <source>
        <dbReference type="ARBA" id="ARBA00022737"/>
    </source>
</evidence>
<dbReference type="Pfam" id="PF07679">
    <property type="entry name" value="I-set"/>
    <property type="match status" value="3"/>
</dbReference>
<protein>
    <submittedName>
        <fullName evidence="5">Down syndrome cell adhesion molecule homolog, partial</fullName>
    </submittedName>
</protein>
<dbReference type="AlphaFoldDB" id="A0A7D9DGW4"/>
<dbReference type="InterPro" id="IPR051170">
    <property type="entry name" value="Neural/epithelial_adhesion"/>
</dbReference>
<dbReference type="Pfam" id="PF13927">
    <property type="entry name" value="Ig_3"/>
    <property type="match status" value="2"/>
</dbReference>
<dbReference type="InterPro" id="IPR013098">
    <property type="entry name" value="Ig_I-set"/>
</dbReference>
<organism evidence="5 6">
    <name type="scientific">Paramuricea clavata</name>
    <name type="common">Red gorgonian</name>
    <name type="synonym">Violescent sea-whip</name>
    <dbReference type="NCBI Taxonomy" id="317549"/>
    <lineage>
        <taxon>Eukaryota</taxon>
        <taxon>Metazoa</taxon>
        <taxon>Cnidaria</taxon>
        <taxon>Anthozoa</taxon>
        <taxon>Octocorallia</taxon>
        <taxon>Malacalcyonacea</taxon>
        <taxon>Plexauridae</taxon>
        <taxon>Paramuricea</taxon>
    </lineage>
</organism>
<dbReference type="InterPro" id="IPR013783">
    <property type="entry name" value="Ig-like_fold"/>
</dbReference>
<dbReference type="FunFam" id="2.60.40.10:FF:000107">
    <property type="entry name" value="Myosin, light chain kinase a"/>
    <property type="match status" value="1"/>
</dbReference>
<evidence type="ECO:0000256" key="1">
    <source>
        <dbReference type="ARBA" id="ARBA00022729"/>
    </source>
</evidence>
<dbReference type="InterPro" id="IPR007110">
    <property type="entry name" value="Ig-like_dom"/>
</dbReference>
<dbReference type="SMART" id="SM00409">
    <property type="entry name" value="IG"/>
    <property type="match status" value="5"/>
</dbReference>
<keyword evidence="4" id="KW-0393">Immunoglobulin domain</keyword>
<dbReference type="FunFam" id="2.60.40.10:FF:000032">
    <property type="entry name" value="palladin isoform X1"/>
    <property type="match status" value="2"/>
</dbReference>
<dbReference type="SUPFAM" id="SSF48726">
    <property type="entry name" value="Immunoglobulin"/>
    <property type="match status" value="5"/>
</dbReference>
<proteinExistence type="predicted"/>
<keyword evidence="6" id="KW-1185">Reference proteome</keyword>
<dbReference type="InterPro" id="IPR003598">
    <property type="entry name" value="Ig_sub2"/>
</dbReference>